<evidence type="ECO:0000313" key="1">
    <source>
        <dbReference type="EMBL" id="KAG7524094.1"/>
    </source>
</evidence>
<dbReference type="EMBL" id="JAGKHQ010000001">
    <property type="protein sequence ID" value="KAG7524094.1"/>
    <property type="molecule type" value="Genomic_DNA"/>
</dbReference>
<evidence type="ECO:0000313" key="2">
    <source>
        <dbReference type="Proteomes" id="UP000693946"/>
    </source>
</evidence>
<organism evidence="1 2">
    <name type="scientific">Solea senegalensis</name>
    <name type="common">Senegalese sole</name>
    <dbReference type="NCBI Taxonomy" id="28829"/>
    <lineage>
        <taxon>Eukaryota</taxon>
        <taxon>Metazoa</taxon>
        <taxon>Chordata</taxon>
        <taxon>Craniata</taxon>
        <taxon>Vertebrata</taxon>
        <taxon>Euteleostomi</taxon>
        <taxon>Actinopterygii</taxon>
        <taxon>Neopterygii</taxon>
        <taxon>Teleostei</taxon>
        <taxon>Neoteleostei</taxon>
        <taxon>Acanthomorphata</taxon>
        <taxon>Carangaria</taxon>
        <taxon>Pleuronectiformes</taxon>
        <taxon>Pleuronectoidei</taxon>
        <taxon>Soleidae</taxon>
        <taxon>Solea</taxon>
    </lineage>
</organism>
<comment type="caution">
    <text evidence="1">The sequence shown here is derived from an EMBL/GenBank/DDBJ whole genome shotgun (WGS) entry which is preliminary data.</text>
</comment>
<accession>A0AAV6T3X2</accession>
<keyword evidence="2" id="KW-1185">Reference proteome</keyword>
<name>A0AAV6T3X2_SOLSE</name>
<protein>
    <submittedName>
        <fullName evidence="1">Uncharacterized protein</fullName>
    </submittedName>
</protein>
<gene>
    <name evidence="1" type="ORF">JOB18_006889</name>
</gene>
<dbReference type="AlphaFoldDB" id="A0AAV6T3X2"/>
<dbReference type="PANTHER" id="PTHR38564">
    <property type="entry name" value="SI:CH73-250A16.5-RELATED"/>
    <property type="match status" value="1"/>
</dbReference>
<reference evidence="1 2" key="1">
    <citation type="journal article" date="2021" name="Sci. Rep.">
        <title>Chromosome anchoring in Senegalese sole (Solea senegalensis) reveals sex-associated markers and genome rearrangements in flatfish.</title>
        <authorList>
            <person name="Guerrero-Cozar I."/>
            <person name="Gomez-Garrido J."/>
            <person name="Berbel C."/>
            <person name="Martinez-Blanch J.F."/>
            <person name="Alioto T."/>
            <person name="Claros M.G."/>
            <person name="Gagnaire P.A."/>
            <person name="Manchado M."/>
        </authorList>
    </citation>
    <scope>NUCLEOTIDE SEQUENCE [LARGE SCALE GENOMIC DNA]</scope>
    <source>
        <strain evidence="1">Sse05_10M</strain>
    </source>
</reference>
<proteinExistence type="predicted"/>
<sequence>MIRVVSLYKLMGVIQKKTSKPELQLTMDVKVLFLHFSLILGTTSTTSLADPSGNCKVIWLFGAKCSNVSEKLISQIKDWPDVYELKSSSSLMIEATHTSPTTQSVNKLHFLLGQKDLCKVIGEAALKRSGDPADTGSNYCSMQNLMRGSGLVNDRRYKQITNRSMCSGCDTAHCTMSL</sequence>
<dbReference type="Proteomes" id="UP000693946">
    <property type="component" value="Linkage Group LG1"/>
</dbReference>
<dbReference type="PANTHER" id="PTHR38564:SF2">
    <property type="entry name" value="WU:FC46H12 PRECURSOR"/>
    <property type="match status" value="1"/>
</dbReference>